<dbReference type="SUPFAM" id="SSF52266">
    <property type="entry name" value="SGNH hydrolase"/>
    <property type="match status" value="1"/>
</dbReference>
<feature type="region of interest" description="Disordered" evidence="1">
    <location>
        <begin position="34"/>
        <end position="63"/>
    </location>
</feature>
<evidence type="ECO:0000313" key="3">
    <source>
        <dbReference type="RefSeq" id="XP_033788703.1"/>
    </source>
</evidence>
<sequence length="313" mass="32923">MESCGLMGDGAEGDVAEISLLAGDSFSEEPAQQVPAFIPGGRDPGVSDVGAAGTSERPGCSGSERSLALGGVVAAGGGAAGPSHLSSSLPGVAVRGISASGPVSSSGTAVSGISTGGVVDQGSSSQGSSGRSYSLWIVGHSFIHWAAVRAAIRPGGRHLGLGHQGLRVSWWGQRGMRWSQLLLLLERLRSWPRHPDLLLVHLGGNDVDACSGKDLVNLIKDDLRVVLDWFPGVLLIWSDIVPRPRCLASRHWTRGLAKLNRQINGATREFFVENCEISTLQNDYMTDLVIKLSLKKDQEVPGDRCIMGVDCLA</sequence>
<reference evidence="3" key="1">
    <citation type="submission" date="2025-08" db="UniProtKB">
        <authorList>
            <consortium name="RefSeq"/>
        </authorList>
    </citation>
    <scope>IDENTIFICATION</scope>
</reference>
<dbReference type="KEGG" id="gsh:117354845"/>
<name>A0A6P8QMK0_GEOSA</name>
<dbReference type="Gene3D" id="3.40.50.1110">
    <property type="entry name" value="SGNH hydrolase"/>
    <property type="match status" value="1"/>
</dbReference>
<dbReference type="InterPro" id="IPR036514">
    <property type="entry name" value="SGNH_hydro_sf"/>
</dbReference>
<dbReference type="OrthoDB" id="9909727at2759"/>
<protein>
    <submittedName>
        <fullName evidence="3">Uncharacterized protein LOC117354845</fullName>
    </submittedName>
</protein>
<accession>A0A6P8QMK0</accession>
<dbReference type="Proteomes" id="UP000515159">
    <property type="component" value="Chromosome 2"/>
</dbReference>
<dbReference type="AlphaFoldDB" id="A0A6P8QMK0"/>
<proteinExistence type="predicted"/>
<gene>
    <name evidence="3" type="primary">LOC117354845</name>
</gene>
<evidence type="ECO:0000256" key="1">
    <source>
        <dbReference type="SAM" id="MobiDB-lite"/>
    </source>
</evidence>
<organism evidence="2 3">
    <name type="scientific">Geotrypetes seraphini</name>
    <name type="common">Gaboon caecilian</name>
    <name type="synonym">Caecilia seraphini</name>
    <dbReference type="NCBI Taxonomy" id="260995"/>
    <lineage>
        <taxon>Eukaryota</taxon>
        <taxon>Metazoa</taxon>
        <taxon>Chordata</taxon>
        <taxon>Craniata</taxon>
        <taxon>Vertebrata</taxon>
        <taxon>Euteleostomi</taxon>
        <taxon>Amphibia</taxon>
        <taxon>Gymnophiona</taxon>
        <taxon>Geotrypetes</taxon>
    </lineage>
</organism>
<evidence type="ECO:0000313" key="2">
    <source>
        <dbReference type="Proteomes" id="UP000515159"/>
    </source>
</evidence>
<dbReference type="RefSeq" id="XP_033788703.1">
    <property type="nucleotide sequence ID" value="XM_033932812.1"/>
</dbReference>
<keyword evidence="2" id="KW-1185">Reference proteome</keyword>
<dbReference type="GeneID" id="117354845"/>
<dbReference type="InParanoid" id="A0A6P8QMK0"/>